<name>A0A812I1J4_9DINO</name>
<accession>A0A812I1J4</accession>
<organism evidence="1 2">
    <name type="scientific">Symbiodinium natans</name>
    <dbReference type="NCBI Taxonomy" id="878477"/>
    <lineage>
        <taxon>Eukaryota</taxon>
        <taxon>Sar</taxon>
        <taxon>Alveolata</taxon>
        <taxon>Dinophyceae</taxon>
        <taxon>Suessiales</taxon>
        <taxon>Symbiodiniaceae</taxon>
        <taxon>Symbiodinium</taxon>
    </lineage>
</organism>
<evidence type="ECO:0000313" key="1">
    <source>
        <dbReference type="EMBL" id="CAE6967397.1"/>
    </source>
</evidence>
<sequence>MLTSARRLGVRRALALRAAAGHGQPMRRQSFGYGDPFPPNAPGVGGDHQLHPPETVQHTVKYISENMTNLPKYKEIIEGIGYPGQKHSAGGLCTLGRIYYGPGRTHLTCSKMVRDRGSHSRAV</sequence>
<dbReference type="OrthoDB" id="420034at2759"/>
<comment type="caution">
    <text evidence="1">The sequence shown here is derived from an EMBL/GenBank/DDBJ whole genome shotgun (WGS) entry which is preliminary data.</text>
</comment>
<evidence type="ECO:0000313" key="2">
    <source>
        <dbReference type="Proteomes" id="UP000604046"/>
    </source>
</evidence>
<protein>
    <submittedName>
        <fullName evidence="1">Uncharacterized protein</fullName>
    </submittedName>
</protein>
<gene>
    <name evidence="1" type="ORF">SNAT2548_LOCUS2271</name>
</gene>
<dbReference type="EMBL" id="CAJNDS010000128">
    <property type="protein sequence ID" value="CAE6967397.1"/>
    <property type="molecule type" value="Genomic_DNA"/>
</dbReference>
<proteinExistence type="predicted"/>
<dbReference type="AlphaFoldDB" id="A0A812I1J4"/>
<dbReference type="Proteomes" id="UP000604046">
    <property type="component" value="Unassembled WGS sequence"/>
</dbReference>
<keyword evidence="2" id="KW-1185">Reference proteome</keyword>
<reference evidence="1" key="1">
    <citation type="submission" date="2021-02" db="EMBL/GenBank/DDBJ databases">
        <authorList>
            <person name="Dougan E. K."/>
            <person name="Rhodes N."/>
            <person name="Thang M."/>
            <person name="Chan C."/>
        </authorList>
    </citation>
    <scope>NUCLEOTIDE SEQUENCE</scope>
</reference>